<feature type="domain" description="FAD-binding" evidence="4">
    <location>
        <begin position="6"/>
        <end position="326"/>
    </location>
</feature>
<evidence type="ECO:0000313" key="6">
    <source>
        <dbReference type="RefSeq" id="XP_039141694.1"/>
    </source>
</evidence>
<dbReference type="AlphaFoldDB" id="A0AB40CNU2"/>
<dbReference type="Gene3D" id="3.50.50.60">
    <property type="entry name" value="FAD/NAD(P)-binding domain"/>
    <property type="match status" value="1"/>
</dbReference>
<name>A0AB40CNU2_DIOCR</name>
<evidence type="ECO:0000256" key="3">
    <source>
        <dbReference type="ARBA" id="ARBA00024018"/>
    </source>
</evidence>
<dbReference type="InterPro" id="IPR044560">
    <property type="entry name" value="MOase"/>
</dbReference>
<evidence type="ECO:0000313" key="5">
    <source>
        <dbReference type="Proteomes" id="UP001515500"/>
    </source>
</evidence>
<reference evidence="6" key="1">
    <citation type="submission" date="2025-08" db="UniProtKB">
        <authorList>
            <consortium name="RefSeq"/>
        </authorList>
    </citation>
    <scope>IDENTIFICATION</scope>
</reference>
<dbReference type="PANTHER" id="PTHR45934">
    <property type="entry name" value="FAD/NAD(P)-BINDING OXIDOREDUCTASE FAMILY PROTEIN"/>
    <property type="match status" value="1"/>
</dbReference>
<dbReference type="SUPFAM" id="SSF51905">
    <property type="entry name" value="FAD/NAD(P)-binding domain"/>
    <property type="match status" value="1"/>
</dbReference>
<dbReference type="GO" id="GO:0004497">
    <property type="term" value="F:monooxygenase activity"/>
    <property type="evidence" value="ECO:0007669"/>
    <property type="project" value="UniProtKB-KW"/>
</dbReference>
<sequence length="401" mass="44283">MEAIEDIVIVGAGLAGLATALGLHRKGVKSVVLESSDVLRAAGFAFSTWANAWRALDALGVGDELRHHHLHLEGLTVYSESNGEVGTKIPFTANEGLEIRCLQRDLLLKTLAKELPSDTIRYSSKVVSIEESDNVKILQLVDGSTLRTKVLIGCDGVNSVVSKWLGLKKASFSGRSGIRGFAEFPDGHGFDANFFQFFGEGFKAGILPCDDKMVYWFFTWSPSFKDKKMEDGVEIQQLVINKFKEAKVPQNFIKVIEKSDINGLLCSPLRLRWPLELLYGNICKSNVTVTGDAFHPMTPDLGQGGCSALEDGVVLARCLSEALKGGNNGDAKEEHVRVRLGLEKYVKERKWRGFDLITTSYVLGILQQSDNTFIRFLREKVLAGILGRAMVKRSYYDCGKL</sequence>
<keyword evidence="2" id="KW-0503">Monooxygenase</keyword>
<evidence type="ECO:0000256" key="1">
    <source>
        <dbReference type="ARBA" id="ARBA00023002"/>
    </source>
</evidence>
<keyword evidence="1" id="KW-0560">Oxidoreductase</keyword>
<evidence type="ECO:0000256" key="2">
    <source>
        <dbReference type="ARBA" id="ARBA00023033"/>
    </source>
</evidence>
<dbReference type="PRINTS" id="PR00420">
    <property type="entry name" value="RNGMNOXGNASE"/>
</dbReference>
<dbReference type="InterPro" id="IPR002938">
    <property type="entry name" value="FAD-bd"/>
</dbReference>
<comment type="similarity">
    <text evidence="3">Belongs to the 3-hydroxybenzoate 6-hydroxylase family.</text>
</comment>
<dbReference type="Pfam" id="PF01494">
    <property type="entry name" value="FAD_binding_3"/>
    <property type="match status" value="1"/>
</dbReference>
<dbReference type="InterPro" id="IPR036188">
    <property type="entry name" value="FAD/NAD-bd_sf"/>
</dbReference>
<proteinExistence type="inferred from homology"/>
<evidence type="ECO:0000259" key="4">
    <source>
        <dbReference type="Pfam" id="PF01494"/>
    </source>
</evidence>
<accession>A0AB40CNU2</accession>
<dbReference type="PANTHER" id="PTHR45934:SF28">
    <property type="entry name" value="OS03G0153100 PROTEIN"/>
    <property type="match status" value="1"/>
</dbReference>
<dbReference type="RefSeq" id="XP_039141694.1">
    <property type="nucleotide sequence ID" value="XM_039285760.1"/>
</dbReference>
<protein>
    <submittedName>
        <fullName evidence="6">Monooxygenase 2-like</fullName>
    </submittedName>
</protein>
<gene>
    <name evidence="6" type="primary">LOC120278968</name>
</gene>
<organism evidence="5 6">
    <name type="scientific">Dioscorea cayennensis subsp. rotundata</name>
    <name type="common">White Guinea yam</name>
    <name type="synonym">Dioscorea rotundata</name>
    <dbReference type="NCBI Taxonomy" id="55577"/>
    <lineage>
        <taxon>Eukaryota</taxon>
        <taxon>Viridiplantae</taxon>
        <taxon>Streptophyta</taxon>
        <taxon>Embryophyta</taxon>
        <taxon>Tracheophyta</taxon>
        <taxon>Spermatophyta</taxon>
        <taxon>Magnoliopsida</taxon>
        <taxon>Liliopsida</taxon>
        <taxon>Dioscoreales</taxon>
        <taxon>Dioscoreaceae</taxon>
        <taxon>Dioscorea</taxon>
    </lineage>
</organism>
<dbReference type="GeneID" id="120278968"/>
<keyword evidence="5" id="KW-1185">Reference proteome</keyword>
<dbReference type="GO" id="GO:0071949">
    <property type="term" value="F:FAD binding"/>
    <property type="evidence" value="ECO:0007669"/>
    <property type="project" value="InterPro"/>
</dbReference>
<dbReference type="Proteomes" id="UP001515500">
    <property type="component" value="Chromosome 2"/>
</dbReference>